<proteinExistence type="predicted"/>
<comment type="caution">
    <text evidence="1">The sequence shown here is derived from an EMBL/GenBank/DDBJ whole genome shotgun (WGS) entry which is preliminary data.</text>
</comment>
<dbReference type="EMBL" id="LAZR01054520">
    <property type="protein sequence ID" value="KKK78370.1"/>
    <property type="molecule type" value="Genomic_DNA"/>
</dbReference>
<gene>
    <name evidence="1" type="ORF">LCGC14_2844280</name>
</gene>
<accession>A0A0F8YX16</accession>
<sequence length="21" mass="2534">MVEIRSHPMRCNLCPTILTYR</sequence>
<evidence type="ECO:0000313" key="1">
    <source>
        <dbReference type="EMBL" id="KKK78370.1"/>
    </source>
</evidence>
<name>A0A0F8YX16_9ZZZZ</name>
<organism evidence="1">
    <name type="scientific">marine sediment metagenome</name>
    <dbReference type="NCBI Taxonomy" id="412755"/>
    <lineage>
        <taxon>unclassified sequences</taxon>
        <taxon>metagenomes</taxon>
        <taxon>ecological metagenomes</taxon>
    </lineage>
</organism>
<protein>
    <submittedName>
        <fullName evidence="1">Uncharacterized protein</fullName>
    </submittedName>
</protein>
<dbReference type="AlphaFoldDB" id="A0A0F8YX16"/>
<reference evidence="1" key="1">
    <citation type="journal article" date="2015" name="Nature">
        <title>Complex archaea that bridge the gap between prokaryotes and eukaryotes.</title>
        <authorList>
            <person name="Spang A."/>
            <person name="Saw J.H."/>
            <person name="Jorgensen S.L."/>
            <person name="Zaremba-Niedzwiedzka K."/>
            <person name="Martijn J."/>
            <person name="Lind A.E."/>
            <person name="van Eijk R."/>
            <person name="Schleper C."/>
            <person name="Guy L."/>
            <person name="Ettema T.J."/>
        </authorList>
    </citation>
    <scope>NUCLEOTIDE SEQUENCE</scope>
</reference>
<feature type="non-terminal residue" evidence="1">
    <location>
        <position position="21"/>
    </location>
</feature>